<dbReference type="AlphaFoldDB" id="A0A165XRJ7"/>
<dbReference type="STRING" id="989403.SAMN05421798_106275"/>
<dbReference type="InterPro" id="IPR050465">
    <property type="entry name" value="UPF0194_transport"/>
</dbReference>
<dbReference type="InterPro" id="IPR030190">
    <property type="entry name" value="MacA_alpha-hairpin_sf"/>
</dbReference>
<dbReference type="GO" id="GO:0019898">
    <property type="term" value="C:extrinsic component of membrane"/>
    <property type="evidence" value="ECO:0007669"/>
    <property type="project" value="InterPro"/>
</dbReference>
<dbReference type="PANTHER" id="PTHR32347:SF29">
    <property type="entry name" value="UPF0194 MEMBRANE PROTEIN YBHG"/>
    <property type="match status" value="1"/>
</dbReference>
<name>A0A165XRJ7_9HYPH</name>
<evidence type="ECO:0000256" key="1">
    <source>
        <dbReference type="ARBA" id="ARBA00004196"/>
    </source>
</evidence>
<dbReference type="EMBL" id="LMCB01000024">
    <property type="protein sequence ID" value="KZL17972.1"/>
    <property type="molecule type" value="Genomic_DNA"/>
</dbReference>
<dbReference type="OrthoDB" id="9791520at2"/>
<evidence type="ECO:0000259" key="3">
    <source>
        <dbReference type="Pfam" id="PF25989"/>
    </source>
</evidence>
<dbReference type="Proteomes" id="UP000076577">
    <property type="component" value="Unassembled WGS sequence"/>
</dbReference>
<comment type="subcellular location">
    <subcellularLocation>
        <location evidence="1">Cell envelope</location>
    </subcellularLocation>
</comment>
<gene>
    <name evidence="4" type="primary">macA</name>
    <name evidence="4" type="ORF">PsAD2_02705</name>
</gene>
<dbReference type="GO" id="GO:1990195">
    <property type="term" value="C:macrolide transmembrane transporter complex"/>
    <property type="evidence" value="ECO:0007669"/>
    <property type="project" value="InterPro"/>
</dbReference>
<dbReference type="Gene3D" id="6.10.140.1990">
    <property type="match status" value="1"/>
</dbReference>
<reference evidence="4 5" key="1">
    <citation type="journal article" date="2016" name="Front. Microbiol.">
        <title>Comparative Genomic Analysis Reveals a Diverse Repertoire of Genes Involved in Prokaryote-Eukaryote Interactions within the Pseudovibrio Genus.</title>
        <authorList>
            <person name="Romano S."/>
            <person name="Fernandez-Guerra A."/>
            <person name="Reen F.J."/>
            <person name="Glockner F.O."/>
            <person name="Crowley S.P."/>
            <person name="O'Sullivan O."/>
            <person name="Cotter P.D."/>
            <person name="Adams C."/>
            <person name="Dobson A.D."/>
            <person name="O'Gara F."/>
        </authorList>
    </citation>
    <scope>NUCLEOTIDE SEQUENCE [LARGE SCALE GENOMIC DNA]</scope>
    <source>
        <strain evidence="4 5">Ad2</strain>
    </source>
</reference>
<dbReference type="PATRIC" id="fig|989403.3.peg.2901"/>
<evidence type="ECO:0000256" key="2">
    <source>
        <dbReference type="ARBA" id="ARBA00023054"/>
    </source>
</evidence>
<dbReference type="GO" id="GO:0030313">
    <property type="term" value="C:cell envelope"/>
    <property type="evidence" value="ECO:0007669"/>
    <property type="project" value="UniProtKB-SubCell"/>
</dbReference>
<dbReference type="PANTHER" id="PTHR32347">
    <property type="entry name" value="EFFLUX SYSTEM COMPONENT YKNX-RELATED"/>
    <property type="match status" value="1"/>
</dbReference>
<keyword evidence="2" id="KW-0175">Coiled coil</keyword>
<evidence type="ECO:0000313" key="4">
    <source>
        <dbReference type="EMBL" id="KZL17972.1"/>
    </source>
</evidence>
<proteinExistence type="predicted"/>
<sequence>MNGKYVKRGAYIAVALLVLLLFGWALQEKPILVETAKITRGDLIVTVEEDGKTRVKEVYKVSAPIAGRVDRSLLDVGDQVIHGKTVVATINPLTTPFMNARTKAEAQANVGTAQAAIALAQAQLASAKAEHKLAASELTRAQRLNRTKTISDAQLERVEIDVTLKAAKVQSAQAQIAQRQSDLQSAKARLIEPQLALDPERSEELAVRMISPINGVVLTLAVESEQTINSGDLLVELGDPSDIEVVVDLLSTKAVKIKKGAKANLVDWGGNTLQATVRRIDPAGFTKVSSLGIEEQRVNAILDLNAPAPQLGHGFHLRAAIETWHGQNVLRIPMTALFREGNDWATFKIVGGTAQLQLLTIGAFNQDIAEVTSGLTQNDTVIQFPGDTVSHGTAVVAE</sequence>
<dbReference type="InterPro" id="IPR058637">
    <property type="entry name" value="YknX-like_C"/>
</dbReference>
<feature type="domain" description="YknX-like C-terminal permuted SH3-like" evidence="3">
    <location>
        <begin position="329"/>
        <end position="395"/>
    </location>
</feature>
<organism evidence="4 5">
    <name type="scientific">Pseudovibrio axinellae</name>
    <dbReference type="NCBI Taxonomy" id="989403"/>
    <lineage>
        <taxon>Bacteria</taxon>
        <taxon>Pseudomonadati</taxon>
        <taxon>Pseudomonadota</taxon>
        <taxon>Alphaproteobacteria</taxon>
        <taxon>Hyphomicrobiales</taxon>
        <taxon>Stappiaceae</taxon>
        <taxon>Pseudovibrio</taxon>
    </lineage>
</organism>
<protein>
    <submittedName>
        <fullName evidence="4">Macrolide export protein MacA</fullName>
    </submittedName>
</protein>
<comment type="caution">
    <text evidence="4">The sequence shown here is derived from an EMBL/GenBank/DDBJ whole genome shotgun (WGS) entry which is preliminary data.</text>
</comment>
<accession>A0A165XRJ7</accession>
<dbReference type="Gene3D" id="2.40.420.20">
    <property type="match status" value="1"/>
</dbReference>
<evidence type="ECO:0000313" key="5">
    <source>
        <dbReference type="Proteomes" id="UP000076577"/>
    </source>
</evidence>
<dbReference type="Pfam" id="PF25989">
    <property type="entry name" value="YknX_C"/>
    <property type="match status" value="1"/>
</dbReference>
<dbReference type="GO" id="GO:1990961">
    <property type="term" value="P:xenobiotic detoxification by transmembrane export across the plasma membrane"/>
    <property type="evidence" value="ECO:0007669"/>
    <property type="project" value="InterPro"/>
</dbReference>
<dbReference type="Gene3D" id="2.40.50.100">
    <property type="match status" value="1"/>
</dbReference>
<keyword evidence="5" id="KW-1185">Reference proteome</keyword>
<dbReference type="RefSeq" id="WP_068006691.1">
    <property type="nucleotide sequence ID" value="NZ_FOFM01000006.1"/>
</dbReference>